<reference evidence="2" key="2">
    <citation type="submission" date="2022-10" db="EMBL/GenBank/DDBJ databases">
        <authorList>
            <consortium name="ENA_rothamsted_submissions"/>
            <consortium name="culmorum"/>
            <person name="King R."/>
        </authorList>
    </citation>
    <scope>NUCLEOTIDE SEQUENCE</scope>
</reference>
<dbReference type="AlphaFoldDB" id="A0A9N9RXC5"/>
<evidence type="ECO:0000256" key="1">
    <source>
        <dbReference type="SAM" id="SignalP"/>
    </source>
</evidence>
<feature type="chain" id="PRO_5040305628" description="Secreted protein" evidence="1">
    <location>
        <begin position="27"/>
        <end position="141"/>
    </location>
</feature>
<protein>
    <recommendedName>
        <fullName evidence="4">Secreted protein</fullName>
    </recommendedName>
</protein>
<organism evidence="2 3">
    <name type="scientific">Chironomus riparius</name>
    <dbReference type="NCBI Taxonomy" id="315576"/>
    <lineage>
        <taxon>Eukaryota</taxon>
        <taxon>Metazoa</taxon>
        <taxon>Ecdysozoa</taxon>
        <taxon>Arthropoda</taxon>
        <taxon>Hexapoda</taxon>
        <taxon>Insecta</taxon>
        <taxon>Pterygota</taxon>
        <taxon>Neoptera</taxon>
        <taxon>Endopterygota</taxon>
        <taxon>Diptera</taxon>
        <taxon>Nematocera</taxon>
        <taxon>Chironomoidea</taxon>
        <taxon>Chironomidae</taxon>
        <taxon>Chironominae</taxon>
        <taxon>Chironomus</taxon>
    </lineage>
</organism>
<dbReference type="EMBL" id="OU895879">
    <property type="protein sequence ID" value="CAG9806753.1"/>
    <property type="molecule type" value="Genomic_DNA"/>
</dbReference>
<dbReference type="Proteomes" id="UP001153620">
    <property type="component" value="Chromosome 3"/>
</dbReference>
<sequence length="141" mass="15769">MSSDPITELCCGVFCLFCASFCGTMCIDACCGHINKVEISQNQSPIRNQAYSINHDNDVCHERSWNYNPNRFSNEPSAPTQDIVFSSNPVGTEVITTQPHRSDSEIIFGITTPKIEDVNSPPPLYGSWFQINDSRNESPKY</sequence>
<keyword evidence="3" id="KW-1185">Reference proteome</keyword>
<keyword evidence="1" id="KW-0732">Signal</keyword>
<proteinExistence type="predicted"/>
<name>A0A9N9RXC5_9DIPT</name>
<evidence type="ECO:0000313" key="3">
    <source>
        <dbReference type="Proteomes" id="UP001153620"/>
    </source>
</evidence>
<feature type="signal peptide" evidence="1">
    <location>
        <begin position="1"/>
        <end position="26"/>
    </location>
</feature>
<accession>A0A9N9RXC5</accession>
<gene>
    <name evidence="2" type="ORF">CHIRRI_LOCUS9607</name>
</gene>
<evidence type="ECO:0000313" key="2">
    <source>
        <dbReference type="EMBL" id="CAG9806753.1"/>
    </source>
</evidence>
<evidence type="ECO:0008006" key="4">
    <source>
        <dbReference type="Google" id="ProtNLM"/>
    </source>
</evidence>
<reference evidence="2" key="1">
    <citation type="submission" date="2022-01" db="EMBL/GenBank/DDBJ databases">
        <authorList>
            <person name="King R."/>
        </authorList>
    </citation>
    <scope>NUCLEOTIDE SEQUENCE</scope>
</reference>